<sequence length="408" mass="43672">MKFYQLPPEERRQFLQEDGVALEDIPAADLARLDEMSENVVGEVKLPLSCLTSALVNGKNWRIPMTTEEASVVAAANHGMSVFAKAGGVKATSQRDGIYGQIVLEVTEAFSLAGFKKEFPAYIKEANKEFASLIRHGGGLKDLTARQEADLVYLLALVDPAEAMGANKTNAILEFLAQKMLAFPGVEAKLFAILSNYPSQLTTAKVAISVSLLSKKGDLAEGREVAKKMALLAKIGSSDPYRAVTNNKGIMNGVDAVMLATGNDYRAVEAACHAYAAKSGQYRSLSSWKLEGENLLGQVTLPLALGVVGGSISSRPDIRQSYAILGKIKAAELAELTASVALANNFAALNAISTKGIQAGHMRLQSRNVVQTLPAAAEEKEAVYQMMISQGKYGETAAKNFLKELRGQ</sequence>
<dbReference type="InterPro" id="IPR023074">
    <property type="entry name" value="HMG_CoA_Rdtase_cat_sf"/>
</dbReference>
<dbReference type="AlphaFoldDB" id="A0A3G6JDX7"/>
<comment type="similarity">
    <text evidence="1 3">Belongs to the HMG-CoA reductase family.</text>
</comment>
<evidence type="ECO:0000256" key="3">
    <source>
        <dbReference type="RuleBase" id="RU361219"/>
    </source>
</evidence>
<dbReference type="InterPro" id="IPR004553">
    <property type="entry name" value="HMG_CoA_Rdtase_bac-typ"/>
</dbReference>
<accession>A0A3G6JDX7</accession>
<dbReference type="Pfam" id="PF00368">
    <property type="entry name" value="HMG-CoA_red"/>
    <property type="match status" value="1"/>
</dbReference>
<dbReference type="Gene3D" id="3.90.770.10">
    <property type="entry name" value="3-hydroxy-3-methylglutaryl-coenzyme A Reductase, Chain A, domain 2"/>
    <property type="match status" value="2"/>
</dbReference>
<keyword evidence="3" id="KW-0520">NAD</keyword>
<dbReference type="PROSITE" id="PS50065">
    <property type="entry name" value="HMG_COA_REDUCTASE_4"/>
    <property type="match status" value="1"/>
</dbReference>
<dbReference type="InterPro" id="IPR009023">
    <property type="entry name" value="HMG_CoA_Rdtase_NAD(P)-bd_sf"/>
</dbReference>
<evidence type="ECO:0000313" key="4">
    <source>
        <dbReference type="EMBL" id="AZA16257.1"/>
    </source>
</evidence>
<dbReference type="Gene3D" id="1.10.8.660">
    <property type="match status" value="1"/>
</dbReference>
<dbReference type="RefSeq" id="WP_138490822.1">
    <property type="nucleotide sequence ID" value="NZ_CP046131.1"/>
</dbReference>
<dbReference type="CDD" id="cd00644">
    <property type="entry name" value="HMG-CoA_reductase_classII"/>
    <property type="match status" value="1"/>
</dbReference>
<name>A0A3G6JDX7_LACDL</name>
<keyword evidence="2 3" id="KW-0560">Oxidoreductase</keyword>
<dbReference type="NCBIfam" id="TIGR00532">
    <property type="entry name" value="HMG_CoA_R_NAD"/>
    <property type="match status" value="1"/>
</dbReference>
<dbReference type="PANTHER" id="PTHR10572:SF24">
    <property type="entry name" value="3-HYDROXY-3-METHYLGLUTARYL-COENZYME A REDUCTASE"/>
    <property type="match status" value="1"/>
</dbReference>
<dbReference type="SUPFAM" id="SSF56542">
    <property type="entry name" value="Substrate-binding domain of HMG-CoA reductase"/>
    <property type="match status" value="1"/>
</dbReference>
<organism evidence="4">
    <name type="scientific">Lactobacillus delbrueckii subsp. lactis</name>
    <dbReference type="NCBI Taxonomy" id="29397"/>
    <lineage>
        <taxon>Bacteria</taxon>
        <taxon>Bacillati</taxon>
        <taxon>Bacillota</taxon>
        <taxon>Bacilli</taxon>
        <taxon>Lactobacillales</taxon>
        <taxon>Lactobacillaceae</taxon>
        <taxon>Lactobacillus</taxon>
    </lineage>
</organism>
<reference evidence="4" key="1">
    <citation type="submission" date="2018-07" db="EMBL/GenBank/DDBJ databases">
        <authorList>
            <person name="Somerville V."/>
        </authorList>
    </citation>
    <scope>NUCLEOTIDE SEQUENCE</scope>
    <source>
        <strain evidence="4">NWC_2_2</strain>
    </source>
</reference>
<proteinExistence type="inferred from homology"/>
<dbReference type="EC" id="1.1.1.88" evidence="3"/>
<dbReference type="GO" id="GO:0140643">
    <property type="term" value="F:hydroxymethylglutaryl-CoA reductase (NADH) activity"/>
    <property type="evidence" value="ECO:0007669"/>
    <property type="project" value="UniProtKB-EC"/>
</dbReference>
<comment type="catalytic activity">
    <reaction evidence="3">
        <text>(R)-mevalonate + 2 NAD(+) + CoA = (3S)-3-hydroxy-3-methylglutaryl-CoA + 2 NADH + 2 H(+)</text>
        <dbReference type="Rhea" id="RHEA:14833"/>
        <dbReference type="ChEBI" id="CHEBI:15378"/>
        <dbReference type="ChEBI" id="CHEBI:36464"/>
        <dbReference type="ChEBI" id="CHEBI:43074"/>
        <dbReference type="ChEBI" id="CHEBI:57287"/>
        <dbReference type="ChEBI" id="CHEBI:57540"/>
        <dbReference type="ChEBI" id="CHEBI:57945"/>
        <dbReference type="EC" id="1.1.1.88"/>
    </reaction>
</comment>
<evidence type="ECO:0000256" key="1">
    <source>
        <dbReference type="ARBA" id="ARBA00007661"/>
    </source>
</evidence>
<comment type="pathway">
    <text evidence="3">Metabolic intermediate metabolism; (R)-mevalonate degradation; (S)-3-hydroxy-3-methylglutaryl-CoA from (R)-mevalonate: step 1/1.</text>
</comment>
<gene>
    <name evidence="4" type="ORF">DQL93_06900</name>
</gene>
<dbReference type="GO" id="GO:0015936">
    <property type="term" value="P:coenzyme A metabolic process"/>
    <property type="evidence" value="ECO:0007669"/>
    <property type="project" value="InterPro"/>
</dbReference>
<dbReference type="GO" id="GO:0004420">
    <property type="term" value="F:hydroxymethylglutaryl-CoA reductase (NADPH) activity"/>
    <property type="evidence" value="ECO:0007669"/>
    <property type="project" value="InterPro"/>
</dbReference>
<dbReference type="UniPathway" id="UPA00257">
    <property type="reaction ID" value="UER00367"/>
</dbReference>
<dbReference type="SUPFAM" id="SSF55035">
    <property type="entry name" value="NAD-binding domain of HMG-CoA reductase"/>
    <property type="match status" value="1"/>
</dbReference>
<dbReference type="PANTHER" id="PTHR10572">
    <property type="entry name" value="3-HYDROXY-3-METHYLGLUTARYL-COENZYME A REDUCTASE"/>
    <property type="match status" value="1"/>
</dbReference>
<dbReference type="InterPro" id="IPR002202">
    <property type="entry name" value="HMG_CoA_Rdtase"/>
</dbReference>
<dbReference type="EMBL" id="CP031023">
    <property type="protein sequence ID" value="AZA16257.1"/>
    <property type="molecule type" value="Genomic_DNA"/>
</dbReference>
<dbReference type="InterPro" id="IPR009029">
    <property type="entry name" value="HMG_CoA_Rdtase_sub-bd_dom_sf"/>
</dbReference>
<dbReference type="PRINTS" id="PR00071">
    <property type="entry name" value="HMGCOARDTASE"/>
</dbReference>
<evidence type="ECO:0000256" key="2">
    <source>
        <dbReference type="ARBA" id="ARBA00023002"/>
    </source>
</evidence>
<protein>
    <recommendedName>
        <fullName evidence="3">3-hydroxy-3-methylglutaryl coenzyme A reductase</fullName>
        <shortName evidence="3">HMG-CoA reductase</shortName>
        <ecNumber evidence="3">1.1.1.88</ecNumber>
    </recommendedName>
</protein>